<proteinExistence type="predicted"/>
<accession>A0A1V0SG58</accession>
<organism evidence="1">
    <name type="scientific">Hokovirus HKV1</name>
    <dbReference type="NCBI Taxonomy" id="1977638"/>
    <lineage>
        <taxon>Viruses</taxon>
        <taxon>Varidnaviria</taxon>
        <taxon>Bamfordvirae</taxon>
        <taxon>Nucleocytoviricota</taxon>
        <taxon>Megaviricetes</taxon>
        <taxon>Imitervirales</taxon>
        <taxon>Mimiviridae</taxon>
        <taxon>Klosneuvirinae</taxon>
        <taxon>Hokovirus</taxon>
    </lineage>
</organism>
<sequence>MELVESYALGTKTKILDTNKMNPENDYYKQVLFNHYITVTNSDRLYYAMYYLQVSRFRTLLIEYYQNNSIKELINYYKQNILTQTCTVNHPSNIYYYHHNNYNNYDDIFWCLMSFIKHDLDNYYNSYDMFSRNALTDCISKCHIHYALVLLNYGFILTDQDYENKNIMSLDDNYKQSEEDSSFRSFIKSDKCKIIQSSSLPIGTKLLSIANECPITLEKINHPIIARDCQVYEYLAFKKHILLKGYISPVLNIKIEPYIYHILENRFEKLIKLI</sequence>
<dbReference type="SUPFAM" id="SSF57850">
    <property type="entry name" value="RING/U-box"/>
    <property type="match status" value="1"/>
</dbReference>
<dbReference type="EMBL" id="KY684104">
    <property type="protein sequence ID" value="ARF10697.1"/>
    <property type="molecule type" value="Genomic_DNA"/>
</dbReference>
<evidence type="ECO:0000313" key="1">
    <source>
        <dbReference type="EMBL" id="ARF10697.1"/>
    </source>
</evidence>
<reference evidence="1" key="1">
    <citation type="journal article" date="2017" name="Science">
        <title>Giant viruses with an expanded complement of translation system components.</title>
        <authorList>
            <person name="Schulz F."/>
            <person name="Yutin N."/>
            <person name="Ivanova N.N."/>
            <person name="Ortega D.R."/>
            <person name="Lee T.K."/>
            <person name="Vierheilig J."/>
            <person name="Daims H."/>
            <person name="Horn M."/>
            <person name="Wagner M."/>
            <person name="Jensen G.J."/>
            <person name="Kyrpides N.C."/>
            <person name="Koonin E.V."/>
            <person name="Woyke T."/>
        </authorList>
    </citation>
    <scope>NUCLEOTIDE SEQUENCE</scope>
    <source>
        <strain evidence="1">HKV1</strain>
    </source>
</reference>
<gene>
    <name evidence="1" type="ORF">Hokovirus_2_224</name>
</gene>
<name>A0A1V0SG58_9VIRU</name>
<protein>
    <submittedName>
        <fullName evidence="1">Uncharacterized protein</fullName>
    </submittedName>
</protein>